<dbReference type="GO" id="GO:0005509">
    <property type="term" value="F:calcium ion binding"/>
    <property type="evidence" value="ECO:0007669"/>
    <property type="project" value="InterPro"/>
</dbReference>
<dbReference type="SUPFAM" id="SSF51120">
    <property type="entry name" value="beta-Roll"/>
    <property type="match status" value="8"/>
</dbReference>
<protein>
    <submittedName>
        <fullName evidence="6">Heme peroxidase</fullName>
    </submittedName>
</protein>
<evidence type="ECO:0000256" key="5">
    <source>
        <dbReference type="SAM" id="MobiDB-lite"/>
    </source>
</evidence>
<name>A0A2S3VNA0_9PSED</name>
<dbReference type="Pfam" id="PF00353">
    <property type="entry name" value="HemolysinCabind"/>
    <property type="match status" value="16"/>
</dbReference>
<dbReference type="PROSITE" id="PS00330">
    <property type="entry name" value="HEMOLYSIN_CALCIUM"/>
    <property type="match status" value="10"/>
</dbReference>
<dbReference type="Gene3D" id="2.150.10.10">
    <property type="entry name" value="Serralysin-like metalloprotease, C-terminal"/>
    <property type="match status" value="4"/>
</dbReference>
<dbReference type="PRINTS" id="PR00313">
    <property type="entry name" value="CABNDNGRPT"/>
</dbReference>
<accession>A0A2S3VNA0</accession>
<dbReference type="InterPro" id="IPR010255">
    <property type="entry name" value="Haem_peroxidase_sf"/>
</dbReference>
<evidence type="ECO:0000313" key="6">
    <source>
        <dbReference type="EMBL" id="POF41432.1"/>
    </source>
</evidence>
<dbReference type="Pfam" id="PF03098">
    <property type="entry name" value="An_peroxidase"/>
    <property type="match status" value="4"/>
</dbReference>
<dbReference type="GO" id="GO:0005576">
    <property type="term" value="C:extracellular region"/>
    <property type="evidence" value="ECO:0007669"/>
    <property type="project" value="UniProtKB-SubCell"/>
</dbReference>
<evidence type="ECO:0000256" key="1">
    <source>
        <dbReference type="ARBA" id="ARBA00004613"/>
    </source>
</evidence>
<dbReference type="GO" id="GO:0020037">
    <property type="term" value="F:heme binding"/>
    <property type="evidence" value="ECO:0007669"/>
    <property type="project" value="InterPro"/>
</dbReference>
<dbReference type="PANTHER" id="PTHR11475">
    <property type="entry name" value="OXIDASE/PEROXIDASE"/>
    <property type="match status" value="1"/>
</dbReference>
<dbReference type="Gene3D" id="1.10.640.10">
    <property type="entry name" value="Haem peroxidase domain superfamily, animal type"/>
    <property type="match status" value="2"/>
</dbReference>
<dbReference type="PANTHER" id="PTHR11475:SF4">
    <property type="entry name" value="CHORION PEROXIDASE"/>
    <property type="match status" value="1"/>
</dbReference>
<dbReference type="OrthoDB" id="223957at2"/>
<dbReference type="PROSITE" id="PS50292">
    <property type="entry name" value="PEROXIDASE_3"/>
    <property type="match status" value="2"/>
</dbReference>
<gene>
    <name evidence="6" type="ORF">B0D71_14555</name>
</gene>
<dbReference type="SUPFAM" id="SSF48113">
    <property type="entry name" value="Heme-dependent peroxidases"/>
    <property type="match status" value="2"/>
</dbReference>
<keyword evidence="4" id="KW-0325">Glycoprotein</keyword>
<dbReference type="InterPro" id="IPR011049">
    <property type="entry name" value="Serralysin-like_metalloprot_C"/>
</dbReference>
<evidence type="ECO:0000256" key="2">
    <source>
        <dbReference type="ARBA" id="ARBA00022525"/>
    </source>
</evidence>
<dbReference type="InterPro" id="IPR018511">
    <property type="entry name" value="Hemolysin-typ_Ca-bd_CS"/>
</dbReference>
<dbReference type="CDD" id="cd09821">
    <property type="entry name" value="An_peroxidase_bacterial_2"/>
    <property type="match status" value="2"/>
</dbReference>
<keyword evidence="7" id="KW-1185">Reference proteome</keyword>
<dbReference type="InterPro" id="IPR037120">
    <property type="entry name" value="Haem_peroxidase_sf_animal"/>
</dbReference>
<evidence type="ECO:0000256" key="3">
    <source>
        <dbReference type="ARBA" id="ARBA00022837"/>
    </source>
</evidence>
<proteinExistence type="predicted"/>
<comment type="caution">
    <text evidence="6">The sequence shown here is derived from an EMBL/GenBank/DDBJ whole genome shotgun (WGS) entry which is preliminary data.</text>
</comment>
<reference evidence="7" key="1">
    <citation type="submission" date="2017-02" db="EMBL/GenBank/DDBJ databases">
        <authorList>
            <person name="Furmanczyk E.M."/>
        </authorList>
    </citation>
    <scope>NUCLEOTIDE SEQUENCE [LARGE SCALE GENOMIC DNA]</scope>
    <source>
        <strain evidence="7">AP3_22</strain>
    </source>
</reference>
<dbReference type="InterPro" id="IPR001343">
    <property type="entry name" value="Hemolysn_Ca-bd"/>
</dbReference>
<dbReference type="EMBL" id="MUJK01000004">
    <property type="protein sequence ID" value="POF41432.1"/>
    <property type="molecule type" value="Genomic_DNA"/>
</dbReference>
<keyword evidence="2" id="KW-0964">Secreted</keyword>
<dbReference type="Proteomes" id="UP000237440">
    <property type="component" value="Unassembled WGS sequence"/>
</dbReference>
<dbReference type="InterPro" id="IPR019791">
    <property type="entry name" value="Haem_peroxidase_animal"/>
</dbReference>
<dbReference type="RefSeq" id="WP_103395420.1">
    <property type="nucleotide sequence ID" value="NZ_MUJK01000004.1"/>
</dbReference>
<comment type="subcellular location">
    <subcellularLocation>
        <location evidence="1">Secreted</location>
    </subcellularLocation>
</comment>
<keyword evidence="3" id="KW-0106">Calcium</keyword>
<feature type="compositionally biased region" description="Low complexity" evidence="5">
    <location>
        <begin position="2487"/>
        <end position="2500"/>
    </location>
</feature>
<sequence>MANFNKSDLEFILKQIFIAEANADGASLSDLLPNSQVPFGLRTVDGSLNNLVTGQSEFGAADNAFPRLLEPSFLPDYVGTGTVVDPQPRIISNLIVDQTANNPAAYASAFDPGLDGVLNFGVVGAGNDDVLKDGVEIVASPGLDGVFGTADDKDVFFFPNQSADAGLTAGFNSWMTFFGQFFDHGLDLVTKSATDIVFIPLQPDDPLFVPGSPTNFMVLSRAVRTAGADGVVGTADDGQTNTTSPFVDQSQTYSSHPSHQVFLREYVLNAAGDPVATGNLITNRDLGADGIFGTADDGAGDGMATWAVVKAQARDILGINLTDADVHNVPLLATDAYGNFIRGPNGMPQVVIRVSNGADGIAGTADDVTQLVEGNRAAPISLANAVSTGHAFLDDIAHNAAPVVVGGVLQADGDALVGNAQPVGPTGNNLTYDNELLDAHYIAGDGRANENIGLTTVHHVFHSEHNRLVQQSKDTILASGDLAFLNQWLADDVTAIPTTPAGIAALVWDGERLFQAAKFGTEMQYQHLVFEEFARTVQPQVDEFLAPNGYDTSINPAILAEFAHVVYRFGHSMLTETVDRFDPAFNPLLTDPNNPDSQLGLIAAFLNPLAFAGSGATADEAAGAIIRGVTRQLGNEIDEFVTEALRNNLLGLPLDLPALNLARGRDTGIPTLNEARRDMYASTGDSQLKPYISWADLVDHLKHPESLVNFIAAYGTHGTITSATTLAEKRAAALALVFGGAGSPADRLDFLNSTGAWANVTQVGADGVLGTADDVTGVTITGLDDVDFWVGGLAEQKMPFGGMLGSTFNFVFETQMEALQNGDRFYYLSRVAGLNFGTELENNSFAKLIMLNSDVTHLSNTVFQTPTFTLEVNQANQFTGLGADGRADPTGGIMINGVEVVALVIRDNPDTVGPDANYLQYTGEDHVVMGGTAGNDIIISGEGDDTLYGDGGNDRLEGGAGNDAVLGGAGDDIISDSFGDNRLEGNAGNDVIIAGSMAALGNLILGGDGQDFIITTEDISTTFGGQGDDFILGAKTNLPPTGNEGDDWIEKGTQDGAPGDNFSPLLNDDIIGNDIFVGGGGFDEMIGEGGDDIFVGSDAQDKMDGMSGFDWITYKNDRIGVTADLSLAALAQPHGNAPNQNAGVFNPVGASPASILDRFAEVEGLSGSSFGDVLKGDDVDADTIINHGGATGSALTNVALIRGLDQFLADAGLPVTGFATGNIILGGDGSDLIEGRGGDDLIDGDKWINVRIAVYAPGDVNHTGPEVASFDSMVDMIPFMIDGTINPGQLKAVREIMPGTSTGGAAFDTAIYSGVASEYTVTVDDRGTVDLADDVYTVTDSVAGRDGTDTLLHIERLQFADTQQVLVDGLNAQPTGRPAVIDGNGGAIVVGDTLTVNVNALRDADNITAGNPLGLINSSVSYYWQFEATPGSGVFEDIILLPAGDLAFQSADGTTFKVSPDLAGLSLRVKAIYQDAHGTTEVAFSQPTAVVAPGAPVVPTAPVPVVDATAGGAGLHMVRSDLNFILDQIKIAEADAAGQDILSLIPNIRAPLGLRTVDGSNNNLLNLNGNNHTEFGAADNLFPRVSDPVFNPAEGGTSYTQNSGLVIDSQPRTISNLIVDQTANNPAAYATAFDPGADGVLNFGLAGNDDVLKDGVTIVASPGLDGQFGTADDKDVYLFENTTADAGLSAPFNSWMTFFGQFFDHGLDLVTKGGSGTVFIPLQPDDPLFVPGSPTNFMVLTRATNQPGADGVLGTADDIHEHTNTTSPFVDQNQTYSSHPSHQVFLRGYELTGSGPEATGRLITNRDLGADGTFGTADDVEIGGMATWKVVKAQARDVLGINLTDADIDSGPLLATDAYGNFIKGPNGFPQVVIRVNNGADGIAGTADDVTTLVEGNPASPVSLVNAVRTGHAFLNDIAHNAVPVVVGGVLQADADADVGNAQPVGPGGNNTTYDNELLDAHYIAGDGRVNENIGLTAVHAIFHSEHNRLVQQTKDTVLDSGDVAFLNEWLLNPVVALPTTQAEFDALQWNGERLFQAAKFGTEMQYQHLVFEEFARTIQPNIDLFFAPTQVYDVDLDPSIVAEFAHTVYRFGHSMLTETVDRYDIDFNVVGDPSSANPDQQLGLIAAFLNPLAYAASGVSPEDATSAIIRGVTRQAGNEIDEFVTEALRNNLLGLPLDLPAINIARGRDVGIPSLNAFRRDIYSQTGDTQLKPYNSWVDLVQHLKHPESLINFIAAYGTHTSITSATTMDAKRDAAMALVFGGVGAPADRLDFLNSTGAFANVTLPGRDGVAGTADDLRNVTITGVDAIDMWIGGLAEQKTPFGGMLGSTFNFVFENQLEKLQDGDRFYYLERTSGLSMNAELESNSFAKLIMANTSATHLPGLVFSDPGFYLEVDQGRQFNEGLVSVDPLGANGEQVVFRDNPLTVGADTNYIRYTGDEHIVLGGTDNADILISSEGDDTVWGDGGNDRIDGGDGNDQLRGGAGDDIITDTGGDDNIQGGDGNDVLHGGNGVNLIIGGFGSDFIVTGEDASEAIAGQGNDFILGSKANEQDMGNEGDDWIEKGTSDGAPGDNFDPLGNDPVIGHDVYIGGNENDKFNGEGGDDIMVGSLGFGDRYIGGSGYDWATFKDLAQGVSIDFSDRFFDVPPMPGSGASALVRFDIMEGLSGSTHGDFLRGDSEDATSLPTAGATGSVLTNISLIDGLAGLLPAGATFFDGGNIILGGSGSDLIEGRGGDDIIDGDKWLNVRISVRANADGTGAEIASFNSMEPLVPFMLNGTYNPGQLVIVREILTGTDNFDTAVYSGNASEYSVTLDGNAVIVTDLVAGRDGVDRLTGIERLQFSDQAQATGVGTAVNSGPVGRLAILDATSGAREDTPVAGQLLRVSDQSIRDLDSVSATNATGAVTGAVSYYWQVENVAGSGIYEDITFIAAGEASRAIGTTYLVADDVAGLNIRVRAVYQDGNGTLEFVSSSANNTPTAGPTITGLATQNQVLTADPSSIIDVDGLSNPQFTFQWQVTNGVTFVNIAGATGSTLTLGQAQVGNQVRVVVSYVDDFGVAESVPSDATAPVVNVNDAPTGALLISDTTPTQGQVLTAQTAGIADPDGLGTFSYQWQQGTGTTFTNIAGATGVNFTPGAAQINQQIRVIARYTDGFGTLESVTSAATALVVLLGAVQTGDALANTLLGTAGSDVLFGLGGNDTLIGLGGVDQLFGGIGDDNLSGGDGNDFINGEDGNDFLNGGAGNDQMLGGTGNDTYRVDSAGDVLTELTGEGADSVQTTLASFTLGANMEHLLYLGAANFTGNGNALSNVITGGTGNDTLNGGDGNDTLMGGAGNDVLTGGTGNDAMVGGAGNDTFRVDAAGDLVVEAAGEGSDSVQTTLASYTLGANVENLLYTGTGNFTGNGNALNNVMTGGVGNDTLNGGDGNDTLLGGTGNDVITGGAGNDRMVGGVGNDTFRVDSSGDLVVETAGEGADSVQTTLNSYTLGANVEHMLFNGAGNFTGTGNALNNIITAGAGNDTLNGGDGNDTLLGGLGNDVVNGGAGADRLEGGVGNDTYIVDSAADGVIELAGNGEDSIQTSLSSYTLGADAEHLLYTGVGNFVGTGNASNNVITGGVGNDNLNGAGGNDTMLGGAGNDIIDGGAGNDSIAGGAGNDTMNASSGDDVFVFAAGFGNDRIIGFDANAAGGQDLLNFVGLNITAATFNTSVNIVDQGADLLLNFGAGSITLVGVGDPNTISATDFILAS</sequence>
<evidence type="ECO:0000313" key="7">
    <source>
        <dbReference type="Proteomes" id="UP000237440"/>
    </source>
</evidence>
<feature type="region of interest" description="Disordered" evidence="5">
    <location>
        <begin position="2471"/>
        <end position="2503"/>
    </location>
</feature>
<evidence type="ECO:0000256" key="4">
    <source>
        <dbReference type="ARBA" id="ARBA00023180"/>
    </source>
</evidence>
<dbReference type="Gene3D" id="2.60.40.2700">
    <property type="match status" value="2"/>
</dbReference>
<dbReference type="GO" id="GO:0006979">
    <property type="term" value="P:response to oxidative stress"/>
    <property type="evidence" value="ECO:0007669"/>
    <property type="project" value="InterPro"/>
</dbReference>
<organism evidence="6 7">
    <name type="scientific">Pseudomonas laurylsulfativorans</name>
    <dbReference type="NCBI Taxonomy" id="1943631"/>
    <lineage>
        <taxon>Bacteria</taxon>
        <taxon>Pseudomonadati</taxon>
        <taxon>Pseudomonadota</taxon>
        <taxon>Gammaproteobacteria</taxon>
        <taxon>Pseudomonadales</taxon>
        <taxon>Pseudomonadaceae</taxon>
        <taxon>Pseudomonas</taxon>
    </lineage>
</organism>
<keyword evidence="6" id="KW-0575">Peroxidase</keyword>
<keyword evidence="6" id="KW-0560">Oxidoreductase</keyword>
<dbReference type="GO" id="GO:0004601">
    <property type="term" value="F:peroxidase activity"/>
    <property type="evidence" value="ECO:0007669"/>
    <property type="project" value="UniProtKB-KW"/>
</dbReference>
<dbReference type="Gene3D" id="2.160.20.160">
    <property type="match status" value="1"/>
</dbReference>